<keyword evidence="2" id="KW-1185">Reference proteome</keyword>
<name>A0AA45QRC9_9LACT</name>
<evidence type="ECO:0000313" key="1">
    <source>
        <dbReference type="EMBL" id="QSE76707.1"/>
    </source>
</evidence>
<sequence length="70" mass="8342">MQEELKRELLIKCSERTDGAPGYACCVHQDRIFETPYEVRKDSTLSSLLWNGEHDRYLIDYFNQKKCLKK</sequence>
<reference evidence="1 2" key="1">
    <citation type="submission" date="2021-02" db="EMBL/GenBank/DDBJ databases">
        <title>Complete genome sequence of Lactococcus lactis strain K_LL004.</title>
        <authorList>
            <person name="Kim H.B."/>
        </authorList>
    </citation>
    <scope>NUCLEOTIDE SEQUENCE [LARGE SCALE GENOMIC DNA]</scope>
    <source>
        <strain evidence="1 2">K_LL004</strain>
    </source>
</reference>
<dbReference type="EMBL" id="CP070872">
    <property type="protein sequence ID" value="QSE76707.1"/>
    <property type="molecule type" value="Genomic_DNA"/>
</dbReference>
<organism evidence="1 2">
    <name type="scientific">Lactococcus taiwanensis</name>
    <dbReference type="NCBI Taxonomy" id="1151742"/>
    <lineage>
        <taxon>Bacteria</taxon>
        <taxon>Bacillati</taxon>
        <taxon>Bacillota</taxon>
        <taxon>Bacilli</taxon>
        <taxon>Lactobacillales</taxon>
        <taxon>Streptococcaceae</taxon>
        <taxon>Lactococcus</taxon>
    </lineage>
</organism>
<dbReference type="KEGG" id="lti:JW886_09710"/>
<protein>
    <submittedName>
        <fullName evidence="1">Uncharacterized protein</fullName>
    </submittedName>
</protein>
<gene>
    <name evidence="1" type="ORF">JW886_09710</name>
</gene>
<accession>A0AA45QRC9</accession>
<dbReference type="AlphaFoldDB" id="A0AA45QRC9"/>
<dbReference type="RefSeq" id="WP_205871992.1">
    <property type="nucleotide sequence ID" value="NZ_CP070872.1"/>
</dbReference>
<dbReference type="Proteomes" id="UP000663608">
    <property type="component" value="Chromosome"/>
</dbReference>
<proteinExistence type="predicted"/>
<evidence type="ECO:0000313" key="2">
    <source>
        <dbReference type="Proteomes" id="UP000663608"/>
    </source>
</evidence>